<dbReference type="PANTHER" id="PTHR24173:SF74">
    <property type="entry name" value="ANKYRIN REPEAT DOMAIN-CONTAINING PROTEIN 16"/>
    <property type="match status" value="1"/>
</dbReference>
<dbReference type="SUPFAM" id="SSF48403">
    <property type="entry name" value="Ankyrin repeat"/>
    <property type="match status" value="1"/>
</dbReference>
<evidence type="ECO:0000256" key="1">
    <source>
        <dbReference type="ARBA" id="ARBA00022737"/>
    </source>
</evidence>
<accession>A0AAE0NBH1</accession>
<dbReference type="EMBL" id="JAULSN010000003">
    <property type="protein sequence ID" value="KAK3377188.1"/>
    <property type="molecule type" value="Genomic_DNA"/>
</dbReference>
<evidence type="ECO:0000256" key="2">
    <source>
        <dbReference type="ARBA" id="ARBA00023043"/>
    </source>
</evidence>
<feature type="region of interest" description="Disordered" evidence="4">
    <location>
        <begin position="20"/>
        <end position="46"/>
    </location>
</feature>
<keyword evidence="6" id="KW-1185">Reference proteome</keyword>
<gene>
    <name evidence="5" type="ORF">B0T24DRAFT_719396</name>
</gene>
<protein>
    <submittedName>
        <fullName evidence="5">Ankyrin repeat-containing domain protein</fullName>
    </submittedName>
</protein>
<name>A0AAE0NBH1_9PEZI</name>
<dbReference type="Gene3D" id="1.25.40.20">
    <property type="entry name" value="Ankyrin repeat-containing domain"/>
    <property type="match status" value="2"/>
</dbReference>
<keyword evidence="2 3" id="KW-0040">ANK repeat</keyword>
<dbReference type="Proteomes" id="UP001287356">
    <property type="component" value="Unassembled WGS sequence"/>
</dbReference>
<dbReference type="PANTHER" id="PTHR24173">
    <property type="entry name" value="ANKYRIN REPEAT CONTAINING"/>
    <property type="match status" value="1"/>
</dbReference>
<feature type="compositionally biased region" description="Low complexity" evidence="4">
    <location>
        <begin position="20"/>
        <end position="45"/>
    </location>
</feature>
<dbReference type="SMART" id="SM00248">
    <property type="entry name" value="ANK"/>
    <property type="match status" value="6"/>
</dbReference>
<feature type="repeat" description="ANK" evidence="3">
    <location>
        <begin position="94"/>
        <end position="122"/>
    </location>
</feature>
<evidence type="ECO:0000313" key="6">
    <source>
        <dbReference type="Proteomes" id="UP001287356"/>
    </source>
</evidence>
<reference evidence="5" key="1">
    <citation type="journal article" date="2023" name="Mol. Phylogenet. Evol.">
        <title>Genome-scale phylogeny and comparative genomics of the fungal order Sordariales.</title>
        <authorList>
            <person name="Hensen N."/>
            <person name="Bonometti L."/>
            <person name="Westerberg I."/>
            <person name="Brannstrom I.O."/>
            <person name="Guillou S."/>
            <person name="Cros-Aarteil S."/>
            <person name="Calhoun S."/>
            <person name="Haridas S."/>
            <person name="Kuo A."/>
            <person name="Mondo S."/>
            <person name="Pangilinan J."/>
            <person name="Riley R."/>
            <person name="LaButti K."/>
            <person name="Andreopoulos B."/>
            <person name="Lipzen A."/>
            <person name="Chen C."/>
            <person name="Yan M."/>
            <person name="Daum C."/>
            <person name="Ng V."/>
            <person name="Clum A."/>
            <person name="Steindorff A."/>
            <person name="Ohm R.A."/>
            <person name="Martin F."/>
            <person name="Silar P."/>
            <person name="Natvig D.O."/>
            <person name="Lalanne C."/>
            <person name="Gautier V."/>
            <person name="Ament-Velasquez S.L."/>
            <person name="Kruys A."/>
            <person name="Hutchinson M.I."/>
            <person name="Powell A.J."/>
            <person name="Barry K."/>
            <person name="Miller A.N."/>
            <person name="Grigoriev I.V."/>
            <person name="Debuchy R."/>
            <person name="Gladieux P."/>
            <person name="Hiltunen Thoren M."/>
            <person name="Johannesson H."/>
        </authorList>
    </citation>
    <scope>NUCLEOTIDE SEQUENCE</scope>
    <source>
        <strain evidence="5">CBS 958.72</strain>
    </source>
</reference>
<organism evidence="5 6">
    <name type="scientific">Lasiosphaeria ovina</name>
    <dbReference type="NCBI Taxonomy" id="92902"/>
    <lineage>
        <taxon>Eukaryota</taxon>
        <taxon>Fungi</taxon>
        <taxon>Dikarya</taxon>
        <taxon>Ascomycota</taxon>
        <taxon>Pezizomycotina</taxon>
        <taxon>Sordariomycetes</taxon>
        <taxon>Sordariomycetidae</taxon>
        <taxon>Sordariales</taxon>
        <taxon>Lasiosphaeriaceae</taxon>
        <taxon>Lasiosphaeria</taxon>
    </lineage>
</organism>
<feature type="region of interest" description="Disordered" evidence="4">
    <location>
        <begin position="593"/>
        <end position="623"/>
    </location>
</feature>
<dbReference type="PROSITE" id="PS50088">
    <property type="entry name" value="ANK_REPEAT"/>
    <property type="match status" value="2"/>
</dbReference>
<evidence type="ECO:0000313" key="5">
    <source>
        <dbReference type="EMBL" id="KAK3377188.1"/>
    </source>
</evidence>
<reference evidence="5" key="2">
    <citation type="submission" date="2023-06" db="EMBL/GenBank/DDBJ databases">
        <authorList>
            <consortium name="Lawrence Berkeley National Laboratory"/>
            <person name="Haridas S."/>
            <person name="Hensen N."/>
            <person name="Bonometti L."/>
            <person name="Westerberg I."/>
            <person name="Brannstrom I.O."/>
            <person name="Guillou S."/>
            <person name="Cros-Aarteil S."/>
            <person name="Calhoun S."/>
            <person name="Kuo A."/>
            <person name="Mondo S."/>
            <person name="Pangilinan J."/>
            <person name="Riley R."/>
            <person name="Labutti K."/>
            <person name="Andreopoulos B."/>
            <person name="Lipzen A."/>
            <person name="Chen C."/>
            <person name="Yanf M."/>
            <person name="Daum C."/>
            <person name="Ng V."/>
            <person name="Clum A."/>
            <person name="Steindorff A."/>
            <person name="Ohm R."/>
            <person name="Martin F."/>
            <person name="Silar P."/>
            <person name="Natvig D."/>
            <person name="Lalanne C."/>
            <person name="Gautier V."/>
            <person name="Ament-Velasquez S.L."/>
            <person name="Kruys A."/>
            <person name="Hutchinson M.I."/>
            <person name="Powell A.J."/>
            <person name="Barry K."/>
            <person name="Miller A.N."/>
            <person name="Grigoriev I.V."/>
            <person name="Debuchy R."/>
            <person name="Gladieux P."/>
            <person name="Thoren M.H."/>
            <person name="Johannesson H."/>
        </authorList>
    </citation>
    <scope>NUCLEOTIDE SEQUENCE</scope>
    <source>
        <strain evidence="5">CBS 958.72</strain>
    </source>
</reference>
<dbReference type="InterPro" id="IPR002110">
    <property type="entry name" value="Ankyrin_rpt"/>
</dbReference>
<dbReference type="Pfam" id="PF12796">
    <property type="entry name" value="Ank_2"/>
    <property type="match status" value="1"/>
</dbReference>
<proteinExistence type="predicted"/>
<comment type="caution">
    <text evidence="5">The sequence shown here is derived from an EMBL/GenBank/DDBJ whole genome shotgun (WGS) entry which is preliminary data.</text>
</comment>
<evidence type="ECO:0000256" key="3">
    <source>
        <dbReference type="PROSITE-ProRule" id="PRU00023"/>
    </source>
</evidence>
<evidence type="ECO:0000256" key="4">
    <source>
        <dbReference type="SAM" id="MobiDB-lite"/>
    </source>
</evidence>
<dbReference type="InterPro" id="IPR036770">
    <property type="entry name" value="Ankyrin_rpt-contain_sf"/>
</dbReference>
<dbReference type="Pfam" id="PF13606">
    <property type="entry name" value="Ank_3"/>
    <property type="match status" value="1"/>
</dbReference>
<dbReference type="PROSITE" id="PS50297">
    <property type="entry name" value="ANK_REP_REGION"/>
    <property type="match status" value="2"/>
</dbReference>
<dbReference type="AlphaFoldDB" id="A0AAE0NBH1"/>
<feature type="repeat" description="ANK" evidence="3">
    <location>
        <begin position="161"/>
        <end position="188"/>
    </location>
</feature>
<sequence>MTGRSRHFPTPFRIGIATLGSSSRSAPSAPAQAGPSGTAAASGPGTESKRFLDLPAEAVYYIAHHLNEKDDLGAFAAANRGIYTLLREPLYKFHGQYALAWGVRHGRLDIVRYALRMGADVNKVYLSRPAEMKFGKNEGTTLSKRTWARMRKNPSRATIWEEWCPIHMAVETGNLEMVQLLVEKGASLRSYWTRRVGKRAAKPWARESLDHFHDMLIASYRPLHTALALGYDDIAKFLIDTSPKIKRVTGWVANDDVFEDGIEEKDGDENRGGEFGCAFDTAFHVAARFGRADMLRYIADKTTVNVNIQQAHHGSAFGAIAEGGREFNVRLCIPVLIGLGVRIDCEPSPLLTACELGNFEAAVALLRHGASIDYRTWAREPDPGKPSILHFCARASVSRDNQYAQREFIREADRKGANHSNYYRGFTPLGEAFRRCDAVAMDELITFVGADTEQPFRVEGPDGDPRDTPETIVQAILDEVMNPYTSYILPYDEIAPPADEPAGLVFRRDFALPLMIKYLADMSQLSPAAQRLVPQLLREAANRWADNDRIFLGDRPNPTPYTFRSNVSNDSQCTEVLPGHEARRIHNELKDMVFSGTRGADGDDDSGVASGSSHSSSDESDDD</sequence>
<keyword evidence="1" id="KW-0677">Repeat</keyword>